<feature type="transmembrane region" description="Helical" evidence="1">
    <location>
        <begin position="287"/>
        <end position="306"/>
    </location>
</feature>
<dbReference type="PANTHER" id="PTHR40407:SF1">
    <property type="entry name" value="HEPARAN-ALPHA-GLUCOSAMINIDE N-ACETYLTRANSFERASE CATALYTIC DOMAIN-CONTAINING PROTEIN"/>
    <property type="match status" value="1"/>
</dbReference>
<dbReference type="PANTHER" id="PTHR40407">
    <property type="entry name" value="MEMBRANE PROTEIN-LIKE PROTEIN"/>
    <property type="match status" value="1"/>
</dbReference>
<feature type="domain" description="Heparan-alpha-glucosaminide N-acetyltransferase catalytic" evidence="2">
    <location>
        <begin position="30"/>
        <end position="205"/>
    </location>
</feature>
<feature type="transmembrane region" description="Helical" evidence="1">
    <location>
        <begin position="35"/>
        <end position="55"/>
    </location>
</feature>
<feature type="transmembrane region" description="Helical" evidence="1">
    <location>
        <begin position="161"/>
        <end position="185"/>
    </location>
</feature>
<reference evidence="3" key="2">
    <citation type="submission" date="2020-09" db="EMBL/GenBank/DDBJ databases">
        <authorList>
            <person name="Sun Q."/>
            <person name="Zhou Y."/>
        </authorList>
    </citation>
    <scope>NUCLEOTIDE SEQUENCE</scope>
    <source>
        <strain evidence="3">CGMCC 1.15448</strain>
    </source>
</reference>
<dbReference type="Proteomes" id="UP000607559">
    <property type="component" value="Unassembled WGS sequence"/>
</dbReference>
<gene>
    <name evidence="3" type="ORF">GCM10011511_16820</name>
</gene>
<reference evidence="3" key="1">
    <citation type="journal article" date="2014" name="Int. J. Syst. Evol. Microbiol.">
        <title>Complete genome sequence of Corynebacterium casei LMG S-19264T (=DSM 44701T), isolated from a smear-ripened cheese.</title>
        <authorList>
            <consortium name="US DOE Joint Genome Institute (JGI-PGF)"/>
            <person name="Walter F."/>
            <person name="Albersmeier A."/>
            <person name="Kalinowski J."/>
            <person name="Ruckert C."/>
        </authorList>
    </citation>
    <scope>NUCLEOTIDE SEQUENCE</scope>
    <source>
        <strain evidence="3">CGMCC 1.15448</strain>
    </source>
</reference>
<dbReference type="InterPro" id="IPR012429">
    <property type="entry name" value="HGSNAT_cat"/>
</dbReference>
<sequence length="373" mass="42431">MALDHARDYFNNSAYLYDPTDLSKASPALFLTRWITHYCAPIFMLLAGVAAWLYGNKNGRKAVSFFLLTRGAWLIFIELFVVTVAWTFNVHFTFYILQVIWAFGATMVILSALVYLSRPMLLATALLLICTHNLLDGIHVPGNGLDAVGWSALHEFHFFSYPHFSFVIGYPILPWLGILTIGYYLGQLYAPDVDPARRKKTLRNLGLFSIGAFIVIRAINHYGDPSPWSVQHNALYTVLSFINVTKYPPSLCYILMTLGPAFLFLAYTERPLNKFASAISVFGRVPFFYYILHIYIFHGIAVLAAMSQGHPASDMTNITAWVTSNPRLKGYGFDLWVVYAVWIIVVLALYPLCKRFDAYKRSHQAQQKWLSYL</sequence>
<feature type="transmembrane region" description="Helical" evidence="1">
    <location>
        <begin position="335"/>
        <end position="353"/>
    </location>
</feature>
<protein>
    <submittedName>
        <fullName evidence="3">Membrane protein</fullName>
    </submittedName>
</protein>
<keyword evidence="1" id="KW-0812">Transmembrane</keyword>
<evidence type="ECO:0000259" key="2">
    <source>
        <dbReference type="Pfam" id="PF07786"/>
    </source>
</evidence>
<feature type="transmembrane region" description="Helical" evidence="1">
    <location>
        <begin position="94"/>
        <end position="116"/>
    </location>
</feature>
<evidence type="ECO:0000256" key="1">
    <source>
        <dbReference type="SAM" id="Phobius"/>
    </source>
</evidence>
<feature type="transmembrane region" description="Helical" evidence="1">
    <location>
        <begin position="247"/>
        <end position="267"/>
    </location>
</feature>
<evidence type="ECO:0000313" key="3">
    <source>
        <dbReference type="EMBL" id="GGA94139.1"/>
    </source>
</evidence>
<accession>A0A8J2UBX8</accession>
<keyword evidence="1" id="KW-0472">Membrane</keyword>
<keyword evidence="4" id="KW-1185">Reference proteome</keyword>
<name>A0A8J2UBX8_9BACT</name>
<feature type="transmembrane region" description="Helical" evidence="1">
    <location>
        <begin position="205"/>
        <end position="223"/>
    </location>
</feature>
<dbReference type="EMBL" id="BMJC01000002">
    <property type="protein sequence ID" value="GGA94139.1"/>
    <property type="molecule type" value="Genomic_DNA"/>
</dbReference>
<dbReference type="Pfam" id="PF07786">
    <property type="entry name" value="HGSNAT_cat"/>
    <property type="match status" value="1"/>
</dbReference>
<organism evidence="3 4">
    <name type="scientific">Puia dinghuensis</name>
    <dbReference type="NCBI Taxonomy" id="1792502"/>
    <lineage>
        <taxon>Bacteria</taxon>
        <taxon>Pseudomonadati</taxon>
        <taxon>Bacteroidota</taxon>
        <taxon>Chitinophagia</taxon>
        <taxon>Chitinophagales</taxon>
        <taxon>Chitinophagaceae</taxon>
        <taxon>Puia</taxon>
    </lineage>
</organism>
<feature type="transmembrane region" description="Helical" evidence="1">
    <location>
        <begin position="121"/>
        <end position="141"/>
    </location>
</feature>
<dbReference type="AlphaFoldDB" id="A0A8J2UBX8"/>
<keyword evidence="1" id="KW-1133">Transmembrane helix</keyword>
<evidence type="ECO:0000313" key="4">
    <source>
        <dbReference type="Proteomes" id="UP000607559"/>
    </source>
</evidence>
<comment type="caution">
    <text evidence="3">The sequence shown here is derived from an EMBL/GenBank/DDBJ whole genome shotgun (WGS) entry which is preliminary data.</text>
</comment>
<proteinExistence type="predicted"/>
<feature type="transmembrane region" description="Helical" evidence="1">
    <location>
        <begin position="67"/>
        <end position="88"/>
    </location>
</feature>